<protein>
    <submittedName>
        <fullName evidence="2">Uncharacterized protein LOC141575159</fullName>
    </submittedName>
</protein>
<keyword evidence="1" id="KW-1185">Reference proteome</keyword>
<name>A0AC58PIM0_CAMBA</name>
<gene>
    <name evidence="2" type="primary">LOC141575159</name>
</gene>
<accession>A0AC58PIM0</accession>
<proteinExistence type="predicted"/>
<organism evidence="1 2">
    <name type="scientific">Camelus bactrianus</name>
    <name type="common">Bactrian camel</name>
    <dbReference type="NCBI Taxonomy" id="9837"/>
    <lineage>
        <taxon>Eukaryota</taxon>
        <taxon>Metazoa</taxon>
        <taxon>Chordata</taxon>
        <taxon>Craniata</taxon>
        <taxon>Vertebrata</taxon>
        <taxon>Euteleostomi</taxon>
        <taxon>Mammalia</taxon>
        <taxon>Eutheria</taxon>
        <taxon>Laurasiatheria</taxon>
        <taxon>Artiodactyla</taxon>
        <taxon>Tylopoda</taxon>
        <taxon>Camelidae</taxon>
        <taxon>Camelus</taxon>
    </lineage>
</organism>
<reference evidence="2" key="1">
    <citation type="submission" date="2025-08" db="UniProtKB">
        <authorList>
            <consortium name="RefSeq"/>
        </authorList>
    </citation>
    <scope>IDENTIFICATION</scope>
    <source>
        <tissue evidence="2">Blood</tissue>
    </source>
</reference>
<evidence type="ECO:0000313" key="1">
    <source>
        <dbReference type="Proteomes" id="UP001732780"/>
    </source>
</evidence>
<dbReference type="Proteomes" id="UP001732780">
    <property type="component" value="Chromosome 26"/>
</dbReference>
<sequence length="372" mass="38256">MSFYNSVWLQNNFILLHAAGGSHVGQHGPRDFKLLAQTRPGSSWWDPSYSLGLFLPIQQVPHGSLEASPLVPSCLSVLITSCQVFQPAPEHQPEPTSALFCPDPCLLSAPPVHVSPPTFPLLPSSSHLLRPSLPHLLSQNPERIAGPPAHAQLVPAGTRVGSSSSEHGIGPKFCSALSPGRTFATAPAPRPQLSRARCAPAASRPSRAPLSPRLESLSPLPPASPLLPGCLSSAAGPSPPLGGLCPGRAGSADPDGGGRLGLGLASERGYCPRPPLLSLPRDPGAALVSLPLSLGASSVLWALLPGLRASGCEPQLLLVESGKGSVSPEGVSVSSLSVSAPGALTSSSIHPDTSTDTGRAQNCLRPEDTTDK</sequence>
<evidence type="ECO:0000313" key="2">
    <source>
        <dbReference type="RefSeq" id="XP_074209880.1"/>
    </source>
</evidence>
<dbReference type="RefSeq" id="XP_074209880.1">
    <property type="nucleotide sequence ID" value="XM_074353779.1"/>
</dbReference>